<name>A0A4C1ZZS0_EUMVA</name>
<keyword evidence="2" id="KW-1185">Reference proteome</keyword>
<dbReference type="EMBL" id="BGZK01002350">
    <property type="protein sequence ID" value="GBP93208.1"/>
    <property type="molecule type" value="Genomic_DNA"/>
</dbReference>
<proteinExistence type="predicted"/>
<organism evidence="1 2">
    <name type="scientific">Eumeta variegata</name>
    <name type="common">Bagworm moth</name>
    <name type="synonym">Eumeta japonica</name>
    <dbReference type="NCBI Taxonomy" id="151549"/>
    <lineage>
        <taxon>Eukaryota</taxon>
        <taxon>Metazoa</taxon>
        <taxon>Ecdysozoa</taxon>
        <taxon>Arthropoda</taxon>
        <taxon>Hexapoda</taxon>
        <taxon>Insecta</taxon>
        <taxon>Pterygota</taxon>
        <taxon>Neoptera</taxon>
        <taxon>Endopterygota</taxon>
        <taxon>Lepidoptera</taxon>
        <taxon>Glossata</taxon>
        <taxon>Ditrysia</taxon>
        <taxon>Tineoidea</taxon>
        <taxon>Psychidae</taxon>
        <taxon>Oiketicinae</taxon>
        <taxon>Eumeta</taxon>
    </lineage>
</organism>
<dbReference type="AlphaFoldDB" id="A0A4C1ZZS0"/>
<evidence type="ECO:0000313" key="2">
    <source>
        <dbReference type="Proteomes" id="UP000299102"/>
    </source>
</evidence>
<accession>A0A4C1ZZS0</accession>
<sequence>MICVSESTQAIALGRYYRTGDNGLNSYASRVIEHSSNNTFHIVLSFVRPSHTRNGPNQNKLHSFGFAGELVGCFLQLRATTRKGQRRTSLRAVVAFRLHRTKFSVHAGVVRIRRRHTIRARTGRANGFRQCVCAPIAPSINHRLKQNFVRPSTSIDSRRRILRPAAA</sequence>
<dbReference type="Proteomes" id="UP000299102">
    <property type="component" value="Unassembled WGS sequence"/>
</dbReference>
<protein>
    <submittedName>
        <fullName evidence="1">Uncharacterized protein</fullName>
    </submittedName>
</protein>
<comment type="caution">
    <text evidence="1">The sequence shown here is derived from an EMBL/GenBank/DDBJ whole genome shotgun (WGS) entry which is preliminary data.</text>
</comment>
<gene>
    <name evidence="1" type="ORF">EVAR_46929_1</name>
</gene>
<reference evidence="1 2" key="1">
    <citation type="journal article" date="2019" name="Commun. Biol.">
        <title>The bagworm genome reveals a unique fibroin gene that provides high tensile strength.</title>
        <authorList>
            <person name="Kono N."/>
            <person name="Nakamura H."/>
            <person name="Ohtoshi R."/>
            <person name="Tomita M."/>
            <person name="Numata K."/>
            <person name="Arakawa K."/>
        </authorList>
    </citation>
    <scope>NUCLEOTIDE SEQUENCE [LARGE SCALE GENOMIC DNA]</scope>
</reference>
<evidence type="ECO:0000313" key="1">
    <source>
        <dbReference type="EMBL" id="GBP93208.1"/>
    </source>
</evidence>